<protein>
    <submittedName>
        <fullName evidence="2">Uncharacterized protein</fullName>
    </submittedName>
</protein>
<evidence type="ECO:0000256" key="1">
    <source>
        <dbReference type="SAM" id="MobiDB-lite"/>
    </source>
</evidence>
<sequence>MHDIEYIRGSRAGGARASIGPQIDRDEHDKTHGPQGGEAQYYFYWKVFVKSG</sequence>
<evidence type="ECO:0000313" key="2">
    <source>
        <dbReference type="EMBL" id="ALI35915.1"/>
    </source>
</evidence>
<feature type="compositionally biased region" description="Basic and acidic residues" evidence="1">
    <location>
        <begin position="23"/>
        <end position="32"/>
    </location>
</feature>
<dbReference type="GeneID" id="60421725"/>
<dbReference type="KEGG" id="taa:NMY3_01712"/>
<reference evidence="3" key="1">
    <citation type="submission" date="2015-10" db="EMBL/GenBank/DDBJ databases">
        <title>Niche specialization of a soil ammonia-oxidizing archaeon, Candidatus Nitrosocosmicus oleophilus.</title>
        <authorList>
            <person name="Jung M.-Y."/>
            <person name="Rhee S.-K."/>
        </authorList>
    </citation>
    <scope>NUCLEOTIDE SEQUENCE [LARGE SCALE GENOMIC DNA]</scope>
    <source>
        <strain evidence="3">MY3</strain>
    </source>
</reference>
<keyword evidence="3" id="KW-1185">Reference proteome</keyword>
<accession>A0A654LXJ1</accession>
<dbReference type="EMBL" id="CP012850">
    <property type="protein sequence ID" value="ALI35915.1"/>
    <property type="molecule type" value="Genomic_DNA"/>
</dbReference>
<dbReference type="RefSeq" id="WP_196818285.1">
    <property type="nucleotide sequence ID" value="NZ_CP012850.1"/>
</dbReference>
<dbReference type="AlphaFoldDB" id="A0A654LXJ1"/>
<evidence type="ECO:0000313" key="3">
    <source>
        <dbReference type="Proteomes" id="UP000058925"/>
    </source>
</evidence>
<proteinExistence type="predicted"/>
<name>A0A654LXJ1_9ARCH</name>
<gene>
    <name evidence="2" type="ORF">NMY3_01712</name>
</gene>
<feature type="region of interest" description="Disordered" evidence="1">
    <location>
        <begin position="1"/>
        <end position="37"/>
    </location>
</feature>
<dbReference type="Proteomes" id="UP000058925">
    <property type="component" value="Chromosome"/>
</dbReference>
<organism evidence="2 3">
    <name type="scientific">Candidatus Nitrosocosmicus oleophilus</name>
    <dbReference type="NCBI Taxonomy" id="1353260"/>
    <lineage>
        <taxon>Archaea</taxon>
        <taxon>Nitrososphaerota</taxon>
        <taxon>Nitrososphaeria</taxon>
        <taxon>Nitrososphaerales</taxon>
        <taxon>Nitrososphaeraceae</taxon>
        <taxon>Candidatus Nitrosocosmicus</taxon>
    </lineage>
</organism>
<feature type="compositionally biased region" description="Low complexity" evidence="1">
    <location>
        <begin position="9"/>
        <end position="20"/>
    </location>
</feature>